<protein>
    <submittedName>
        <fullName evidence="1">Uncharacterized protein</fullName>
    </submittedName>
</protein>
<organism evidence="1 2">
    <name type="scientific">Yimella lutea</name>
    <dbReference type="NCBI Taxonomy" id="587872"/>
    <lineage>
        <taxon>Bacteria</taxon>
        <taxon>Bacillati</taxon>
        <taxon>Actinomycetota</taxon>
        <taxon>Actinomycetes</taxon>
        <taxon>Micrococcales</taxon>
        <taxon>Dermacoccaceae</taxon>
        <taxon>Yimella</taxon>
    </lineage>
</organism>
<gene>
    <name evidence="1" type="ORF">FB459_1270</name>
</gene>
<comment type="caution">
    <text evidence="1">The sequence shown here is derived from an EMBL/GenBank/DDBJ whole genome shotgun (WGS) entry which is preliminary data.</text>
</comment>
<dbReference type="EMBL" id="VFMO01000001">
    <property type="protein sequence ID" value="TQJ13835.1"/>
    <property type="molecule type" value="Genomic_DNA"/>
</dbReference>
<name>A0A542EET5_9MICO</name>
<dbReference type="AlphaFoldDB" id="A0A542EET5"/>
<sequence length="70" mass="8076">MKHASVYAGSSIRYVFVRGHVSEVFKRYGVPSTNDRVVRARAVRRERLSDVLSMLQHEGYDVRLIEGDPR</sequence>
<accession>A0A542EET5</accession>
<dbReference type="Proteomes" id="UP000320806">
    <property type="component" value="Unassembled WGS sequence"/>
</dbReference>
<keyword evidence="2" id="KW-1185">Reference proteome</keyword>
<proteinExistence type="predicted"/>
<evidence type="ECO:0000313" key="2">
    <source>
        <dbReference type="Proteomes" id="UP000320806"/>
    </source>
</evidence>
<dbReference type="OrthoDB" id="5161350at2"/>
<evidence type="ECO:0000313" key="1">
    <source>
        <dbReference type="EMBL" id="TQJ13835.1"/>
    </source>
</evidence>
<dbReference type="RefSeq" id="WP_141927815.1">
    <property type="nucleotide sequence ID" value="NZ_BAABCI010000002.1"/>
</dbReference>
<reference evidence="1 2" key="1">
    <citation type="submission" date="2019-06" db="EMBL/GenBank/DDBJ databases">
        <title>Sequencing the genomes of 1000 actinobacteria strains.</title>
        <authorList>
            <person name="Klenk H.-P."/>
        </authorList>
    </citation>
    <scope>NUCLEOTIDE SEQUENCE [LARGE SCALE GENOMIC DNA]</scope>
    <source>
        <strain evidence="1 2">DSM 19828</strain>
    </source>
</reference>